<protein>
    <submittedName>
        <fullName evidence="2">Type 1 glutamine amidotransferase</fullName>
    </submittedName>
</protein>
<dbReference type="PANTHER" id="PTHR43235">
    <property type="entry name" value="GLUTAMINE AMIDOTRANSFERASE PB2B2.05-RELATED"/>
    <property type="match status" value="1"/>
</dbReference>
<evidence type="ECO:0000313" key="3">
    <source>
        <dbReference type="Proteomes" id="UP001207918"/>
    </source>
</evidence>
<name>A0ABT3PR52_9BACT</name>
<gene>
    <name evidence="2" type="ORF">J6I44_15840</name>
</gene>
<dbReference type="PANTHER" id="PTHR43235:SF1">
    <property type="entry name" value="GLUTAMINE AMIDOTRANSFERASE PB2B2.05-RELATED"/>
    <property type="match status" value="1"/>
</dbReference>
<dbReference type="InterPro" id="IPR029062">
    <property type="entry name" value="Class_I_gatase-like"/>
</dbReference>
<keyword evidence="1" id="KW-0472">Membrane</keyword>
<keyword evidence="1" id="KW-0812">Transmembrane</keyword>
<accession>A0ABT3PR52</accession>
<sequence length="264" mass="29516">MSEPKPNIGVTGPDRGGTAAWLFTKWAVFLHGGKAIRIQPGNEKPEVELHGLILGGGADISPRFYGGEGAASVGLKGQDRSRGFFRMILNILFLPIIFLVRAIFSTKSPKKSKDRDQMELKLLRKALENKWPVLGICRGAQLINIHFGGTLHNDITDFYTETPYIYSVWPRKKIAITDGSLLSGILSFEQDWINALHHQAIDRCGEGIVIAAKEENGIIQAIEYDRKPFLIGVQWHPEYMPQIPAQRAIFKELVSQANKRRTVS</sequence>
<keyword evidence="2" id="KW-0315">Glutamine amidotransferase</keyword>
<dbReference type="InterPro" id="IPR044668">
    <property type="entry name" value="PuuD-like"/>
</dbReference>
<proteinExistence type="predicted"/>
<feature type="transmembrane region" description="Helical" evidence="1">
    <location>
        <begin position="84"/>
        <end position="104"/>
    </location>
</feature>
<dbReference type="RefSeq" id="WP_265767123.1">
    <property type="nucleotide sequence ID" value="NZ_JAGGJA010000012.1"/>
</dbReference>
<comment type="caution">
    <text evidence="2">The sequence shown here is derived from an EMBL/GenBank/DDBJ whole genome shotgun (WGS) entry which is preliminary data.</text>
</comment>
<keyword evidence="1" id="KW-1133">Transmembrane helix</keyword>
<evidence type="ECO:0000256" key="1">
    <source>
        <dbReference type="SAM" id="Phobius"/>
    </source>
</evidence>
<organism evidence="2 3">
    <name type="scientific">Fodinibius salsisoli</name>
    <dbReference type="NCBI Taxonomy" id="2820877"/>
    <lineage>
        <taxon>Bacteria</taxon>
        <taxon>Pseudomonadati</taxon>
        <taxon>Balneolota</taxon>
        <taxon>Balneolia</taxon>
        <taxon>Balneolales</taxon>
        <taxon>Balneolaceae</taxon>
        <taxon>Fodinibius</taxon>
    </lineage>
</organism>
<dbReference type="Proteomes" id="UP001207918">
    <property type="component" value="Unassembled WGS sequence"/>
</dbReference>
<reference evidence="2 3" key="1">
    <citation type="submission" date="2021-03" db="EMBL/GenBank/DDBJ databases">
        <title>Aliifodinibius sp. nov., a new bacterium isolated from saline soil.</title>
        <authorList>
            <person name="Galisteo C."/>
            <person name="De La Haba R."/>
            <person name="Sanchez-Porro C."/>
            <person name="Ventosa A."/>
        </authorList>
    </citation>
    <scope>NUCLEOTIDE SEQUENCE [LARGE SCALE GENOMIC DNA]</scope>
    <source>
        <strain evidence="2 3">1BSP15-2V2</strain>
    </source>
</reference>
<dbReference type="Pfam" id="PF07722">
    <property type="entry name" value="Peptidase_C26"/>
    <property type="match status" value="1"/>
</dbReference>
<keyword evidence="3" id="KW-1185">Reference proteome</keyword>
<dbReference type="EMBL" id="JAGGJA010000012">
    <property type="protein sequence ID" value="MCW9708338.1"/>
    <property type="molecule type" value="Genomic_DNA"/>
</dbReference>
<dbReference type="PROSITE" id="PS51273">
    <property type="entry name" value="GATASE_TYPE_1"/>
    <property type="match status" value="1"/>
</dbReference>
<dbReference type="SUPFAM" id="SSF52317">
    <property type="entry name" value="Class I glutamine amidotransferase-like"/>
    <property type="match status" value="1"/>
</dbReference>
<evidence type="ECO:0000313" key="2">
    <source>
        <dbReference type="EMBL" id="MCW9708338.1"/>
    </source>
</evidence>
<dbReference type="Gene3D" id="3.40.50.880">
    <property type="match status" value="1"/>
</dbReference>
<dbReference type="InterPro" id="IPR011697">
    <property type="entry name" value="Peptidase_C26"/>
</dbReference>
<dbReference type="CDD" id="cd01745">
    <property type="entry name" value="GATase1_2"/>
    <property type="match status" value="1"/>
</dbReference>